<keyword evidence="2" id="KW-1185">Reference proteome</keyword>
<dbReference type="OrthoDB" id="1001981at2759"/>
<name>A0A9Q1K3Q5_9CARY</name>
<protein>
    <submittedName>
        <fullName evidence="1">Uncharacterized protein</fullName>
    </submittedName>
</protein>
<sequence>MKTSFSESMERVGQLTGNNIRRLFKKAKLNCKRNRHTWPQKTECIPNLWHQPMALRQPLRNHLQRVAVTENLQYKGLLIQLRTGTTKVGKMVEKILERGDHGEEIQRDFVLHIISTTIIRSMNGDCFVGTLKLFMDMNQIPDYNWHAYLLMTSLIFLVELSLVKRDAKTDGFQQQYIRQLMQLNKEIKMKRSFAESIEGERDAKTNGFQQQHIGQLT</sequence>
<gene>
    <name evidence="1" type="ORF">Cgig2_017525</name>
</gene>
<dbReference type="Proteomes" id="UP001153076">
    <property type="component" value="Unassembled WGS sequence"/>
</dbReference>
<organism evidence="1 2">
    <name type="scientific">Carnegiea gigantea</name>
    <dbReference type="NCBI Taxonomy" id="171969"/>
    <lineage>
        <taxon>Eukaryota</taxon>
        <taxon>Viridiplantae</taxon>
        <taxon>Streptophyta</taxon>
        <taxon>Embryophyta</taxon>
        <taxon>Tracheophyta</taxon>
        <taxon>Spermatophyta</taxon>
        <taxon>Magnoliopsida</taxon>
        <taxon>eudicotyledons</taxon>
        <taxon>Gunneridae</taxon>
        <taxon>Pentapetalae</taxon>
        <taxon>Caryophyllales</taxon>
        <taxon>Cactineae</taxon>
        <taxon>Cactaceae</taxon>
        <taxon>Cactoideae</taxon>
        <taxon>Echinocereeae</taxon>
        <taxon>Carnegiea</taxon>
    </lineage>
</organism>
<evidence type="ECO:0000313" key="2">
    <source>
        <dbReference type="Proteomes" id="UP001153076"/>
    </source>
</evidence>
<reference evidence="1" key="1">
    <citation type="submission" date="2022-04" db="EMBL/GenBank/DDBJ databases">
        <title>Carnegiea gigantea Genome sequencing and assembly v2.</title>
        <authorList>
            <person name="Copetti D."/>
            <person name="Sanderson M.J."/>
            <person name="Burquez A."/>
            <person name="Wojciechowski M.F."/>
        </authorList>
    </citation>
    <scope>NUCLEOTIDE SEQUENCE</scope>
    <source>
        <strain evidence="1">SGP5-SGP5p</strain>
        <tissue evidence="1">Aerial part</tissue>
    </source>
</reference>
<evidence type="ECO:0000313" key="1">
    <source>
        <dbReference type="EMBL" id="KAJ8436057.1"/>
    </source>
</evidence>
<dbReference type="AlphaFoldDB" id="A0A9Q1K3Q5"/>
<comment type="caution">
    <text evidence="1">The sequence shown here is derived from an EMBL/GenBank/DDBJ whole genome shotgun (WGS) entry which is preliminary data.</text>
</comment>
<dbReference type="EMBL" id="JAKOGI010000369">
    <property type="protein sequence ID" value="KAJ8436057.1"/>
    <property type="molecule type" value="Genomic_DNA"/>
</dbReference>
<proteinExistence type="predicted"/>
<accession>A0A9Q1K3Q5</accession>